<evidence type="ECO:0000313" key="1">
    <source>
        <dbReference type="EMBL" id="KTD85909.1"/>
    </source>
</evidence>
<organism evidence="1 2">
    <name type="scientific">Paenibacillus etheri</name>
    <dbReference type="NCBI Taxonomy" id="1306852"/>
    <lineage>
        <taxon>Bacteria</taxon>
        <taxon>Bacillati</taxon>
        <taxon>Bacillota</taxon>
        <taxon>Bacilli</taxon>
        <taxon>Bacillales</taxon>
        <taxon>Paenibacillaceae</taxon>
        <taxon>Paenibacillus</taxon>
    </lineage>
</organism>
<proteinExistence type="predicted"/>
<dbReference type="AlphaFoldDB" id="A0A0W1AX68"/>
<name>A0A0W1AX68_9BACL</name>
<sequence length="455" mass="51632">MSIYDPQLGRVTIDSSNQQLIAGFDWAKSQALAYVSNGTPVGKFYEAALPGRDAFCMRDLSHQSVGANVLGLQDYTKNMLFKFAEGITDSRDWCTYWEIDKYDRPAPVDYTDDSDFWYNLPANFDMLDCCYKQYLWTGDRDYVDHPVFRNFYERTVTDYIDRWDKDKDGFPEHYAPYGRRGIASYVEDGLHPLLGGDVLAAQYAAFGSYSRFLAISGKAALAELYKNKAKEVRKLYNRDWWNEENGRFNGALMQDRRGYPGYYYSATYLPFYFDLVEPGNRKKRALRDVVHHGGSNVEEKSHMAEIFYKHGLNQEAYSSLLEMMDPQLKRREYPEVSYSVIGAILTGTMGLSADAHRQSLVTMSRLTDSIDWIEAKDIPVMSGHIDIAHANGRESTLANGTGRTLQWEARFSGSHQKLYVNGTVMPASIGSDGNGEFVSTAVIELNPGDRATVKL</sequence>
<comment type="caution">
    <text evidence="1">The sequence shown here is derived from an EMBL/GenBank/DDBJ whole genome shotgun (WGS) entry which is preliminary data.</text>
</comment>
<dbReference type="Gene3D" id="1.50.10.10">
    <property type="match status" value="1"/>
</dbReference>
<dbReference type="Proteomes" id="UP000054709">
    <property type="component" value="Unassembled WGS sequence"/>
</dbReference>
<dbReference type="GO" id="GO:0005975">
    <property type="term" value="P:carbohydrate metabolic process"/>
    <property type="evidence" value="ECO:0007669"/>
    <property type="project" value="InterPro"/>
</dbReference>
<evidence type="ECO:0008006" key="3">
    <source>
        <dbReference type="Google" id="ProtNLM"/>
    </source>
</evidence>
<dbReference type="InterPro" id="IPR008928">
    <property type="entry name" value="6-hairpin_glycosidase_sf"/>
</dbReference>
<dbReference type="SUPFAM" id="SSF48208">
    <property type="entry name" value="Six-hairpin glycosidases"/>
    <property type="match status" value="1"/>
</dbReference>
<evidence type="ECO:0000313" key="2">
    <source>
        <dbReference type="Proteomes" id="UP000054709"/>
    </source>
</evidence>
<keyword evidence="2" id="KW-1185">Reference proteome</keyword>
<accession>A0A0W1AX68</accession>
<protein>
    <recommendedName>
        <fullName evidence="3">Alpha-L-rhamnosidase six-hairpin glycosidase domain-containing protein</fullName>
    </recommendedName>
</protein>
<reference evidence="1 2" key="1">
    <citation type="journal article" date="2015" name="Int. Biodeterior. Biodegradation">
        <title>Physiological and genetic screening methods for the isolation of methyl tert-butyl ether-degrading bacteria for bioremediation purposes.</title>
        <authorList>
            <person name="Guisado I.M."/>
            <person name="Purswani J."/>
            <person name="Gonzalez Lopez J."/>
            <person name="Pozo C."/>
        </authorList>
    </citation>
    <scope>NUCLEOTIDE SEQUENCE [LARGE SCALE GENOMIC DNA]</scope>
    <source>
        <strain evidence="1 2">SH7</strain>
    </source>
</reference>
<dbReference type="InterPro" id="IPR012341">
    <property type="entry name" value="6hp_glycosidase-like_sf"/>
</dbReference>
<dbReference type="EMBL" id="LCZJ02000025">
    <property type="protein sequence ID" value="KTD85909.1"/>
    <property type="molecule type" value="Genomic_DNA"/>
</dbReference>
<gene>
    <name evidence="1" type="ORF">UQ64_17590</name>
</gene>